<protein>
    <recommendedName>
        <fullName evidence="1">Tyrosine-protein kinase ephrin type A/B receptor-like domain-containing protein</fullName>
    </recommendedName>
</protein>
<evidence type="ECO:0000313" key="2">
    <source>
        <dbReference type="EMBL" id="CRZ02546.1"/>
    </source>
</evidence>
<dbReference type="EMBL" id="HACM01002104">
    <property type="protein sequence ID" value="CRZ02546.1"/>
    <property type="molecule type" value="Transcribed_RNA"/>
</dbReference>
<name>A0A0H5QMC7_9EUKA</name>
<dbReference type="Gene3D" id="2.10.50.10">
    <property type="entry name" value="Tumor Necrosis Factor Receptor, subunit A, domain 2"/>
    <property type="match status" value="1"/>
</dbReference>
<reference evidence="2" key="1">
    <citation type="submission" date="2015-04" db="EMBL/GenBank/DDBJ databases">
        <title>The genome sequence of the plant pathogenic Rhizarian Plasmodiophora brassicae reveals insights in its biotrophic life cycle and the origin of chitin synthesis.</title>
        <authorList>
            <person name="Schwelm A."/>
            <person name="Fogelqvist J."/>
            <person name="Knaust A."/>
            <person name="Julke S."/>
            <person name="Lilja T."/>
            <person name="Dhandapani V."/>
            <person name="Bonilla-Rosso G."/>
            <person name="Karlsson M."/>
            <person name="Shevchenko A."/>
            <person name="Choi S.R."/>
            <person name="Kim H.G."/>
            <person name="Park J.Y."/>
            <person name="Lim Y.P."/>
            <person name="Ludwig-Muller J."/>
            <person name="Dixelius C."/>
        </authorList>
    </citation>
    <scope>NUCLEOTIDE SEQUENCE</scope>
    <source>
        <tissue evidence="2">Potato root galls</tissue>
    </source>
</reference>
<feature type="non-terminal residue" evidence="2">
    <location>
        <position position="232"/>
    </location>
</feature>
<feature type="domain" description="Tyrosine-protein kinase ephrin type A/B receptor-like" evidence="1">
    <location>
        <begin position="7"/>
        <end position="50"/>
    </location>
</feature>
<organism evidence="2">
    <name type="scientific">Spongospora subterranea</name>
    <dbReference type="NCBI Taxonomy" id="70186"/>
    <lineage>
        <taxon>Eukaryota</taxon>
        <taxon>Sar</taxon>
        <taxon>Rhizaria</taxon>
        <taxon>Endomyxa</taxon>
        <taxon>Phytomyxea</taxon>
        <taxon>Plasmodiophorida</taxon>
        <taxon>Plasmodiophoridae</taxon>
        <taxon>Spongospora</taxon>
    </lineage>
</organism>
<dbReference type="Pfam" id="PF07699">
    <property type="entry name" value="Ephrin_rec_like"/>
    <property type="match status" value="1"/>
</dbReference>
<dbReference type="AlphaFoldDB" id="A0A0H5QMC7"/>
<evidence type="ECO:0000259" key="1">
    <source>
        <dbReference type="Pfam" id="PF07699"/>
    </source>
</evidence>
<accession>A0A0H5QMC7</accession>
<dbReference type="SMART" id="SM01411">
    <property type="entry name" value="Ephrin_rec_like"/>
    <property type="match status" value="1"/>
</dbReference>
<proteinExistence type="predicted"/>
<sequence length="232" mass="25231">MLFSAAGKFSNSTGRLACDFCKPGTYIDVTGSTQCVSCAAGTYAQDIAATTCLPWSVQIVNGHHYLNTLASDTTSVHLDLSVAMVKRTVQSVILENMNNPTNVWTVYLAVLVWEMKQAALYGREPAVYNYKPSTYLKLCIAVRQGQYQVAGQKPVQLAVPVPSRMYPFVSGAHLAPLAKILLPSLDQFLTFFRRTALFVALESIKKSIIVSAVCLDVSVPAMQQVAHCGQCS</sequence>
<dbReference type="InterPro" id="IPR011641">
    <property type="entry name" value="Tyr-kin_ephrin_A/B_rcpt-like"/>
</dbReference>